<organism evidence="1 2">
    <name type="scientific">Bacteroides cellulosilyticus DSM 14838</name>
    <dbReference type="NCBI Taxonomy" id="537012"/>
    <lineage>
        <taxon>Bacteria</taxon>
        <taxon>Pseudomonadati</taxon>
        <taxon>Bacteroidota</taxon>
        <taxon>Bacteroidia</taxon>
        <taxon>Bacteroidales</taxon>
        <taxon>Bacteroidaceae</taxon>
        <taxon>Bacteroides</taxon>
    </lineage>
</organism>
<protein>
    <recommendedName>
        <fullName evidence="3">SusD-like N-terminal domain-containing protein</fullName>
    </recommendedName>
</protein>
<proteinExistence type="predicted"/>
<gene>
    <name evidence="1" type="ORF">BACCELL_00839</name>
</gene>
<reference evidence="1 2" key="1">
    <citation type="submission" date="2008-12" db="EMBL/GenBank/DDBJ databases">
        <authorList>
            <person name="Fulton L."/>
            <person name="Clifton S."/>
            <person name="Fulton B."/>
            <person name="Xu J."/>
            <person name="Minx P."/>
            <person name="Pepin K.H."/>
            <person name="Johnson M."/>
            <person name="Bhonagiri V."/>
            <person name="Nash W.E."/>
            <person name="Mardis E.R."/>
            <person name="Wilson R.K."/>
        </authorList>
    </citation>
    <scope>NUCLEOTIDE SEQUENCE [LARGE SCALE GENOMIC DNA]</scope>
    <source>
        <strain evidence="1 2">DSM 14838</strain>
    </source>
</reference>
<evidence type="ECO:0000313" key="1">
    <source>
        <dbReference type="EMBL" id="EEF91506.1"/>
    </source>
</evidence>
<name>E2N994_9BACE</name>
<dbReference type="RefSeq" id="WP_007210228.1">
    <property type="nucleotide sequence ID" value="NZ_EQ973489.1"/>
</dbReference>
<dbReference type="AlphaFoldDB" id="E2N994"/>
<dbReference type="EMBL" id="ACCH01000077">
    <property type="protein sequence ID" value="EEF91506.1"/>
    <property type="molecule type" value="Genomic_DNA"/>
</dbReference>
<reference evidence="1 2" key="2">
    <citation type="submission" date="2009-01" db="EMBL/GenBank/DDBJ databases">
        <title>Draft genome sequence of Bacteroides cellulosilyticus (DSM 14838).</title>
        <authorList>
            <person name="Sudarsanam P."/>
            <person name="Ley R."/>
            <person name="Guruge J."/>
            <person name="Turnbaugh P.J."/>
            <person name="Mahowald M."/>
            <person name="Liep D."/>
            <person name="Gordon J."/>
        </authorList>
    </citation>
    <scope>NUCLEOTIDE SEQUENCE [LARGE SCALE GENOMIC DNA]</scope>
    <source>
        <strain evidence="1 2">DSM 14838</strain>
    </source>
</reference>
<dbReference type="HOGENOM" id="CLU_2491222_0_0_10"/>
<sequence length="86" mass="10131">MRHLTKWFIIAFAGVTILFASCVDQIKFGDSFLEKPPTTNDLNQDSIFGKADYARAFLWNAYTKLYYGLPYYWGGYDEKKNEHRYV</sequence>
<comment type="caution">
    <text evidence="1">The sequence shown here is derived from an EMBL/GenBank/DDBJ whole genome shotgun (WGS) entry which is preliminary data.</text>
</comment>
<accession>E2N994</accession>
<evidence type="ECO:0008006" key="3">
    <source>
        <dbReference type="Google" id="ProtNLM"/>
    </source>
</evidence>
<dbReference type="PROSITE" id="PS51257">
    <property type="entry name" value="PROKAR_LIPOPROTEIN"/>
    <property type="match status" value="1"/>
</dbReference>
<dbReference type="Proteomes" id="UP000003711">
    <property type="component" value="Unassembled WGS sequence"/>
</dbReference>
<evidence type="ECO:0000313" key="2">
    <source>
        <dbReference type="Proteomes" id="UP000003711"/>
    </source>
</evidence>